<dbReference type="Proteomes" id="UP000500767">
    <property type="component" value="Chromosome"/>
</dbReference>
<organism evidence="7 8">
    <name type="scientific">Lichenicola cladoniae</name>
    <dbReference type="NCBI Taxonomy" id="1484109"/>
    <lineage>
        <taxon>Bacteria</taxon>
        <taxon>Pseudomonadati</taxon>
        <taxon>Pseudomonadota</taxon>
        <taxon>Alphaproteobacteria</taxon>
        <taxon>Acetobacterales</taxon>
        <taxon>Acetobacteraceae</taxon>
        <taxon>Lichenicola</taxon>
    </lineage>
</organism>
<evidence type="ECO:0000256" key="5">
    <source>
        <dbReference type="ARBA" id="ARBA00023136"/>
    </source>
</evidence>
<gene>
    <name evidence="7" type="ORF">HN018_20885</name>
</gene>
<sequence>MFGLYLALQPHGIHTDVLITASNKGVLLALVAAAQTLPVLTGGIDLSVGAIVVLSNCVASVLVSGSGLQIGFGVLAVLGSGLVAGLFNALAVVVGRLQPIIATLATSTMFYGVSLLVRPNPGGNVDDDFASAMTGAVFGVPVSMLVLATVLVLLWMPFRRSLTGRGVYAVGSAEASAYMSGVKVVRSKLAAYVGSGLLASLAGLLLTLIAESAQASAIQAGDLTLNSIAAVVIGGTSLFGGVGGIVGSILGAFILRTIGDLLFVLSASPLWQPLFQGLILLVAVSFGALPMLRTRNRLETYR</sequence>
<keyword evidence="8" id="KW-1185">Reference proteome</keyword>
<dbReference type="GO" id="GO:0005886">
    <property type="term" value="C:plasma membrane"/>
    <property type="evidence" value="ECO:0007669"/>
    <property type="project" value="UniProtKB-SubCell"/>
</dbReference>
<reference evidence="7 8" key="1">
    <citation type="journal article" date="2014" name="World J. Microbiol. Biotechnol.">
        <title>Biodiversity and physiological characteristics of Antarctic and Arctic lichens-associated bacteria.</title>
        <authorList>
            <person name="Lee Y.M."/>
            <person name="Kim E.H."/>
            <person name="Lee H.K."/>
            <person name="Hong S.G."/>
        </authorList>
    </citation>
    <scope>NUCLEOTIDE SEQUENCE [LARGE SCALE GENOMIC DNA]</scope>
    <source>
        <strain evidence="7 8">PAMC 26569</strain>
    </source>
</reference>
<dbReference type="CDD" id="cd06579">
    <property type="entry name" value="TM_PBP1_transp_AraH_like"/>
    <property type="match status" value="1"/>
</dbReference>
<dbReference type="GO" id="GO:0022857">
    <property type="term" value="F:transmembrane transporter activity"/>
    <property type="evidence" value="ECO:0007669"/>
    <property type="project" value="InterPro"/>
</dbReference>
<evidence type="ECO:0000313" key="8">
    <source>
        <dbReference type="Proteomes" id="UP000500767"/>
    </source>
</evidence>
<feature type="transmembrane region" description="Helical" evidence="6">
    <location>
        <begin position="129"/>
        <end position="156"/>
    </location>
</feature>
<dbReference type="Pfam" id="PF02653">
    <property type="entry name" value="BPD_transp_2"/>
    <property type="match status" value="1"/>
</dbReference>
<dbReference type="EMBL" id="CP053708">
    <property type="protein sequence ID" value="QKE92845.1"/>
    <property type="molecule type" value="Genomic_DNA"/>
</dbReference>
<evidence type="ECO:0000256" key="2">
    <source>
        <dbReference type="ARBA" id="ARBA00022475"/>
    </source>
</evidence>
<evidence type="ECO:0000256" key="3">
    <source>
        <dbReference type="ARBA" id="ARBA00022692"/>
    </source>
</evidence>
<feature type="transmembrane region" description="Helical" evidence="6">
    <location>
        <begin position="189"/>
        <end position="209"/>
    </location>
</feature>
<protein>
    <submittedName>
        <fullName evidence="7">ABC transporter permease</fullName>
    </submittedName>
</protein>
<dbReference type="InterPro" id="IPR001851">
    <property type="entry name" value="ABC_transp_permease"/>
</dbReference>
<comment type="subcellular location">
    <subcellularLocation>
        <location evidence="1">Cell membrane</location>
        <topology evidence="1">Multi-pass membrane protein</topology>
    </subcellularLocation>
</comment>
<feature type="transmembrane region" description="Helical" evidence="6">
    <location>
        <begin position="230"/>
        <end position="254"/>
    </location>
</feature>
<feature type="transmembrane region" description="Helical" evidence="6">
    <location>
        <begin position="70"/>
        <end position="94"/>
    </location>
</feature>
<keyword evidence="4 6" id="KW-1133">Transmembrane helix</keyword>
<proteinExistence type="predicted"/>
<keyword evidence="2" id="KW-1003">Cell membrane</keyword>
<dbReference type="PANTHER" id="PTHR32196">
    <property type="entry name" value="ABC TRANSPORTER PERMEASE PROTEIN YPHD-RELATED-RELATED"/>
    <property type="match status" value="1"/>
</dbReference>
<feature type="transmembrane region" description="Helical" evidence="6">
    <location>
        <begin position="100"/>
        <end position="117"/>
    </location>
</feature>
<evidence type="ECO:0000256" key="1">
    <source>
        <dbReference type="ARBA" id="ARBA00004651"/>
    </source>
</evidence>
<keyword evidence="3 6" id="KW-0812">Transmembrane</keyword>
<evidence type="ECO:0000256" key="6">
    <source>
        <dbReference type="SAM" id="Phobius"/>
    </source>
</evidence>
<dbReference type="AlphaFoldDB" id="A0A6M8HXB0"/>
<feature type="transmembrane region" description="Helical" evidence="6">
    <location>
        <begin position="46"/>
        <end position="63"/>
    </location>
</feature>
<evidence type="ECO:0000256" key="4">
    <source>
        <dbReference type="ARBA" id="ARBA00022989"/>
    </source>
</evidence>
<feature type="transmembrane region" description="Helical" evidence="6">
    <location>
        <begin position="274"/>
        <end position="292"/>
    </location>
</feature>
<evidence type="ECO:0000313" key="7">
    <source>
        <dbReference type="EMBL" id="QKE92845.1"/>
    </source>
</evidence>
<dbReference type="KEGG" id="lck:HN018_20885"/>
<accession>A0A6M8HXB0</accession>
<name>A0A6M8HXB0_9PROT</name>
<keyword evidence="5 6" id="KW-0472">Membrane</keyword>